<keyword evidence="2" id="KW-1185">Reference proteome</keyword>
<evidence type="ECO:0000313" key="1">
    <source>
        <dbReference type="EnsemblPlants" id="OB11G14630.1"/>
    </source>
</evidence>
<reference evidence="1" key="1">
    <citation type="journal article" date="2013" name="Nat. Commun.">
        <title>Whole-genome sequencing of Oryza brachyantha reveals mechanisms underlying Oryza genome evolution.</title>
        <authorList>
            <person name="Chen J."/>
            <person name="Huang Q."/>
            <person name="Gao D."/>
            <person name="Wang J."/>
            <person name="Lang Y."/>
            <person name="Liu T."/>
            <person name="Li B."/>
            <person name="Bai Z."/>
            <person name="Luis Goicoechea J."/>
            <person name="Liang C."/>
            <person name="Chen C."/>
            <person name="Zhang W."/>
            <person name="Sun S."/>
            <person name="Liao Y."/>
            <person name="Zhang X."/>
            <person name="Yang L."/>
            <person name="Song C."/>
            <person name="Wang M."/>
            <person name="Shi J."/>
            <person name="Liu G."/>
            <person name="Liu J."/>
            <person name="Zhou H."/>
            <person name="Zhou W."/>
            <person name="Yu Q."/>
            <person name="An N."/>
            <person name="Chen Y."/>
            <person name="Cai Q."/>
            <person name="Wang B."/>
            <person name="Liu B."/>
            <person name="Min J."/>
            <person name="Huang Y."/>
            <person name="Wu H."/>
            <person name="Li Z."/>
            <person name="Zhang Y."/>
            <person name="Yin Y."/>
            <person name="Song W."/>
            <person name="Jiang J."/>
            <person name="Jackson S.A."/>
            <person name="Wing R.A."/>
            <person name="Wang J."/>
            <person name="Chen M."/>
        </authorList>
    </citation>
    <scope>NUCLEOTIDE SEQUENCE [LARGE SCALE GENOMIC DNA]</scope>
    <source>
        <strain evidence="1">cv. IRGC 101232</strain>
    </source>
</reference>
<organism evidence="1">
    <name type="scientific">Oryza brachyantha</name>
    <name type="common">malo sina</name>
    <dbReference type="NCBI Taxonomy" id="4533"/>
    <lineage>
        <taxon>Eukaryota</taxon>
        <taxon>Viridiplantae</taxon>
        <taxon>Streptophyta</taxon>
        <taxon>Embryophyta</taxon>
        <taxon>Tracheophyta</taxon>
        <taxon>Spermatophyta</taxon>
        <taxon>Magnoliopsida</taxon>
        <taxon>Liliopsida</taxon>
        <taxon>Poales</taxon>
        <taxon>Poaceae</taxon>
        <taxon>BOP clade</taxon>
        <taxon>Oryzoideae</taxon>
        <taxon>Oryzeae</taxon>
        <taxon>Oryzinae</taxon>
        <taxon>Oryza</taxon>
    </lineage>
</organism>
<name>J3N6M7_ORYBR</name>
<sequence length="87" mass="10204">FIFQVFSDQFDKLQKYLCLGQFFFLKKIKKYDLIRREIINTNYMISSALGLLMPAFPEDEQMIVLWILVCFGCNIYEAEDLESSGTA</sequence>
<proteinExistence type="predicted"/>
<dbReference type="Gramene" id="OB11G14630.1">
    <property type="protein sequence ID" value="OB11G14630.1"/>
    <property type="gene ID" value="OB11G14630"/>
</dbReference>
<protein>
    <submittedName>
        <fullName evidence="1">Uncharacterized protein</fullName>
    </submittedName>
</protein>
<reference evidence="1" key="2">
    <citation type="submission" date="2013-04" db="UniProtKB">
        <authorList>
            <consortium name="EnsemblPlants"/>
        </authorList>
    </citation>
    <scope>IDENTIFICATION</scope>
</reference>
<evidence type="ECO:0000313" key="2">
    <source>
        <dbReference type="Proteomes" id="UP000006038"/>
    </source>
</evidence>
<dbReference type="HOGENOM" id="CLU_2489932_0_0_1"/>
<dbReference type="Proteomes" id="UP000006038">
    <property type="component" value="Chromosome 11"/>
</dbReference>
<dbReference type="AlphaFoldDB" id="J3N6M7"/>
<accession>J3N6M7</accession>
<dbReference type="EnsemblPlants" id="OB11G14630.1">
    <property type="protein sequence ID" value="OB11G14630.1"/>
    <property type="gene ID" value="OB11G14630"/>
</dbReference>